<dbReference type="KEGG" id="mew:MSWAN_1320"/>
<name>F6D6Q3_METPW</name>
<dbReference type="Proteomes" id="UP000009231">
    <property type="component" value="Chromosome"/>
</dbReference>
<sequence>MKYVFRVDKQGLIGKNIRGEDVKMVSEKFYKKLMEITQLMEREGEGIGYIHNEVDTYTIGTKIYSEKIAKYLDETLGTWEGSEAQVKKKKGKNKQERGSKVGYLWKIPVKESK</sequence>
<dbReference type="STRING" id="868131.MSWAN_1320"/>
<dbReference type="HOGENOM" id="CLU_170804_0_0_2"/>
<reference evidence="1 2" key="1">
    <citation type="journal article" date="2014" name="Int. J. Syst. Evol. Microbiol.">
        <title>Methanobacterium paludis sp. nov. and a novel strain of Methanobacterium lacus isolated from northern peatlands.</title>
        <authorList>
            <person name="Cadillo-Quiroz H."/>
            <person name="Brauer S.L."/>
            <person name="Goodson N."/>
            <person name="Yavitt J.B."/>
            <person name="Zinder S.H."/>
        </authorList>
    </citation>
    <scope>NUCLEOTIDE SEQUENCE [LARGE SCALE GENOMIC DNA]</scope>
    <source>
        <strain evidence="2">DSM 25820 / JCM 18151 / SWAN1</strain>
    </source>
</reference>
<evidence type="ECO:0000313" key="1">
    <source>
        <dbReference type="EMBL" id="AEG18336.1"/>
    </source>
</evidence>
<evidence type="ECO:0000313" key="2">
    <source>
        <dbReference type="Proteomes" id="UP000009231"/>
    </source>
</evidence>
<dbReference type="AlphaFoldDB" id="F6D6Q3"/>
<dbReference type="eggNOG" id="arCOG10373">
    <property type="taxonomic scope" value="Archaea"/>
</dbReference>
<dbReference type="GeneID" id="10668825"/>
<proteinExistence type="predicted"/>
<keyword evidence="2" id="KW-1185">Reference proteome</keyword>
<dbReference type="RefSeq" id="WP_013825837.1">
    <property type="nucleotide sequence ID" value="NC_015574.1"/>
</dbReference>
<protein>
    <submittedName>
        <fullName evidence="1">Uncharacterized protein</fullName>
    </submittedName>
</protein>
<accession>F6D6Q3</accession>
<gene>
    <name evidence="1" type="ordered locus">MSWAN_1320</name>
</gene>
<organism evidence="1 2">
    <name type="scientific">Methanobacterium paludis (strain DSM 25820 / JCM 18151 / SWAN1)</name>
    <dbReference type="NCBI Taxonomy" id="868131"/>
    <lineage>
        <taxon>Archaea</taxon>
        <taxon>Methanobacteriati</taxon>
        <taxon>Methanobacteriota</taxon>
        <taxon>Methanomada group</taxon>
        <taxon>Methanobacteria</taxon>
        <taxon>Methanobacteriales</taxon>
        <taxon>Methanobacteriaceae</taxon>
        <taxon>Methanobacterium</taxon>
    </lineage>
</organism>
<dbReference type="EMBL" id="CP002772">
    <property type="protein sequence ID" value="AEG18336.1"/>
    <property type="molecule type" value="Genomic_DNA"/>
</dbReference>